<keyword evidence="2" id="KW-1185">Reference proteome</keyword>
<dbReference type="Gene3D" id="3.40.50.150">
    <property type="entry name" value="Vaccinia Virus protein VP39"/>
    <property type="match status" value="1"/>
</dbReference>
<reference evidence="1 2" key="1">
    <citation type="submission" date="2024-04" db="EMBL/GenBank/DDBJ databases">
        <title>genome sequences of Mucor flavus KT1a and Helicostylum pulchrum KT1b strains isolation_sourced from the surface of a dry-aged beef.</title>
        <authorList>
            <person name="Toyotome T."/>
            <person name="Hosono M."/>
            <person name="Torimaru M."/>
            <person name="Fukuda K."/>
            <person name="Mikami N."/>
        </authorList>
    </citation>
    <scope>NUCLEOTIDE SEQUENCE [LARGE SCALE GENOMIC DNA]</scope>
    <source>
        <strain evidence="1 2">KT1b</strain>
    </source>
</reference>
<dbReference type="EMBL" id="BAABUJ010000019">
    <property type="protein sequence ID" value="GAA5801436.1"/>
    <property type="molecule type" value="Genomic_DNA"/>
</dbReference>
<dbReference type="Pfam" id="PF10294">
    <property type="entry name" value="Methyltransf_16"/>
    <property type="match status" value="1"/>
</dbReference>
<name>A0ABP9Y352_9FUNG</name>
<protein>
    <recommendedName>
        <fullName evidence="3">Methyltransferase</fullName>
    </recommendedName>
</protein>
<dbReference type="PANTHER" id="PTHR14614">
    <property type="entry name" value="HEPATOCELLULAR CARCINOMA-ASSOCIATED ANTIGEN"/>
    <property type="match status" value="1"/>
</dbReference>
<dbReference type="InterPro" id="IPR029063">
    <property type="entry name" value="SAM-dependent_MTases_sf"/>
</dbReference>
<proteinExistence type="predicted"/>
<sequence length="424" mass="47733">MSITDDEFVAKLEKHFSLYRINLRSPIASTVVRDHWYRVDILLVNELGLFRRADIEPNGQVIVSCDLLVPSGQGVTPFSPDPNWKLEIRAAPEFTQGKLSADRLAVPGFVSSGKGTFEYRVTCNNDKDAEGGKRFLCIRPSQLINFPQKQQAGVNLDIILPLVIGPIEIVTCGLKQGDTHLPLELWRDQTMDMVYEGYRVFDTSVQPPVNIAIHEMWDSGIPGKIWDSALVMLDVMKRIIDKRPEYIDAKHTLDLSAGTGLLGLYVASMMASPQSTIKQGKITITELDEAVDLINQNLITNNFLNHRNAQCQLITRSLLWGNSQEAACCGKADLIIASDVLYEAQFFQDLVKAFVDLSHENTRIYIGYKRRGLTEEEEKYFWSLCAEHFSITLLTLNGTEDIDDCLVPQMTVDTSVQLYRLTVK</sequence>
<evidence type="ECO:0000313" key="2">
    <source>
        <dbReference type="Proteomes" id="UP001476247"/>
    </source>
</evidence>
<dbReference type="Proteomes" id="UP001476247">
    <property type="component" value="Unassembled WGS sequence"/>
</dbReference>
<comment type="caution">
    <text evidence="1">The sequence shown here is derived from an EMBL/GenBank/DDBJ whole genome shotgun (WGS) entry which is preliminary data.</text>
</comment>
<dbReference type="InterPro" id="IPR019410">
    <property type="entry name" value="Methyltransf_16"/>
</dbReference>
<gene>
    <name evidence="1" type="ORF">HPULCUR_006882</name>
</gene>
<dbReference type="SUPFAM" id="SSF53335">
    <property type="entry name" value="S-adenosyl-L-methionine-dependent methyltransferases"/>
    <property type="match status" value="1"/>
</dbReference>
<evidence type="ECO:0008006" key="3">
    <source>
        <dbReference type="Google" id="ProtNLM"/>
    </source>
</evidence>
<organism evidence="1 2">
    <name type="scientific">Helicostylum pulchrum</name>
    <dbReference type="NCBI Taxonomy" id="562976"/>
    <lineage>
        <taxon>Eukaryota</taxon>
        <taxon>Fungi</taxon>
        <taxon>Fungi incertae sedis</taxon>
        <taxon>Mucoromycota</taxon>
        <taxon>Mucoromycotina</taxon>
        <taxon>Mucoromycetes</taxon>
        <taxon>Mucorales</taxon>
        <taxon>Mucorineae</taxon>
        <taxon>Mucoraceae</taxon>
        <taxon>Helicostylum</taxon>
    </lineage>
</organism>
<evidence type="ECO:0000313" key="1">
    <source>
        <dbReference type="EMBL" id="GAA5801436.1"/>
    </source>
</evidence>
<accession>A0ABP9Y352</accession>